<dbReference type="EMBL" id="JFHR01000003">
    <property type="protein sequence ID" value="KEQ55086.1"/>
    <property type="molecule type" value="Genomic_DNA"/>
</dbReference>
<evidence type="ECO:0000256" key="1">
    <source>
        <dbReference type="ARBA" id="ARBA00022722"/>
    </source>
</evidence>
<dbReference type="GO" id="GO:0004527">
    <property type="term" value="F:exonuclease activity"/>
    <property type="evidence" value="ECO:0007669"/>
    <property type="project" value="UniProtKB-KW"/>
</dbReference>
<dbReference type="SUPFAM" id="SSF56300">
    <property type="entry name" value="Metallo-dependent phosphatases"/>
    <property type="match status" value="1"/>
</dbReference>
<proteinExistence type="predicted"/>
<evidence type="ECO:0000259" key="4">
    <source>
        <dbReference type="Pfam" id="PF00149"/>
    </source>
</evidence>
<keyword evidence="3 5" id="KW-0269">Exonuclease</keyword>
<dbReference type="Gene3D" id="3.60.21.10">
    <property type="match status" value="1"/>
</dbReference>
<dbReference type="InterPro" id="IPR029052">
    <property type="entry name" value="Metallo-depent_PP-like"/>
</dbReference>
<dbReference type="PATRIC" id="fig|46429.4.peg.620"/>
<dbReference type="PANTHER" id="PTHR30337:SF0">
    <property type="entry name" value="NUCLEASE SBCCD SUBUNIT D"/>
    <property type="match status" value="1"/>
</dbReference>
<evidence type="ECO:0000256" key="2">
    <source>
        <dbReference type="ARBA" id="ARBA00022801"/>
    </source>
</evidence>
<dbReference type="PANTHER" id="PTHR30337">
    <property type="entry name" value="COMPONENT OF ATP-DEPENDENT DSDNA EXONUCLEASE"/>
    <property type="match status" value="1"/>
</dbReference>
<accession>A0A081RIR3</accession>
<dbReference type="CDD" id="cd00840">
    <property type="entry name" value="MPP_Mre11_N"/>
    <property type="match status" value="1"/>
</dbReference>
<comment type="caution">
    <text evidence="5">The sequence shown here is derived from an EMBL/GenBank/DDBJ whole genome shotgun (WGS) entry which is preliminary data.</text>
</comment>
<dbReference type="InterPro" id="IPR050535">
    <property type="entry name" value="DNA_Repair-Maintenance_Comp"/>
</dbReference>
<name>A0A081RIR3_SPHCR</name>
<reference evidence="5 6" key="1">
    <citation type="submission" date="2014-02" db="EMBL/GenBank/DDBJ databases">
        <title>Whole genome sequence of Sphingobium chlorophenolicum NBRC 16172.</title>
        <authorList>
            <person name="Gan H.M."/>
            <person name="Gan H.Y."/>
            <person name="Chew T.H."/>
            <person name="Savka M.A."/>
        </authorList>
    </citation>
    <scope>NUCLEOTIDE SEQUENCE [LARGE SCALE GENOMIC DNA]</scope>
    <source>
        <strain evidence="5 6">NBRC 16172</strain>
    </source>
</reference>
<evidence type="ECO:0000313" key="6">
    <source>
        <dbReference type="Proteomes" id="UP000028411"/>
    </source>
</evidence>
<dbReference type="Proteomes" id="UP000028411">
    <property type="component" value="Unassembled WGS sequence"/>
</dbReference>
<dbReference type="eggNOG" id="COG0420">
    <property type="taxonomic scope" value="Bacteria"/>
</dbReference>
<keyword evidence="2" id="KW-0378">Hydrolase</keyword>
<protein>
    <submittedName>
        <fullName evidence="5">DNA repair exonuclease</fullName>
    </submittedName>
</protein>
<evidence type="ECO:0000256" key="3">
    <source>
        <dbReference type="ARBA" id="ARBA00022839"/>
    </source>
</evidence>
<dbReference type="PIRSF" id="PIRSF033093">
    <property type="entry name" value="UCP_ML1119"/>
    <property type="match status" value="1"/>
</dbReference>
<dbReference type="AlphaFoldDB" id="A0A081RIR3"/>
<gene>
    <name evidence="5" type="ORF">BV95_00635</name>
</gene>
<evidence type="ECO:0000313" key="5">
    <source>
        <dbReference type="EMBL" id="KEQ55086.1"/>
    </source>
</evidence>
<dbReference type="InterPro" id="IPR041796">
    <property type="entry name" value="Mre11_N"/>
</dbReference>
<dbReference type="OrthoDB" id="9773856at2"/>
<sequence>MRLIHTADWQLGKPFGRFPQEVRTALGEARFDAIDRIGALARERDAVHVVVAGDVFDSTGPADREVVQAVTRMGRAPCTWWLLPGNHDHARSDGLWSRVRRAAPANVRVVDTPEPVEMEDGAWLLPAPLEHRRTREDPTSAFDGMATPDGALRIGLAHGSVVDFGARGEADNMIPPDRAQRSGLDYLALGDWHGFMPIGDRAAYSGTPEVDRFGRDEPGGVIVADVRRGAAPAIETVETGRFRWLERNWKLANLDDFERELRALRASVDQAFTLVRLVLSGTLSLADRVAVGRTCSDELSHALRWLDVDDASLTAQPTEDDIAAIDIQGALATATLLLKARVDAGGADHPVAAAALERLYVEAIRATEGAR</sequence>
<dbReference type="InterPro" id="IPR004843">
    <property type="entry name" value="Calcineurin-like_PHP"/>
</dbReference>
<dbReference type="Pfam" id="PF00149">
    <property type="entry name" value="Metallophos"/>
    <property type="match status" value="1"/>
</dbReference>
<organism evidence="5 6">
    <name type="scientific">Sphingobium chlorophenolicum</name>
    <dbReference type="NCBI Taxonomy" id="46429"/>
    <lineage>
        <taxon>Bacteria</taxon>
        <taxon>Pseudomonadati</taxon>
        <taxon>Pseudomonadota</taxon>
        <taxon>Alphaproteobacteria</taxon>
        <taxon>Sphingomonadales</taxon>
        <taxon>Sphingomonadaceae</taxon>
        <taxon>Sphingobium</taxon>
    </lineage>
</organism>
<dbReference type="RefSeq" id="WP_037447265.1">
    <property type="nucleotide sequence ID" value="NZ_JFHR01000003.1"/>
</dbReference>
<feature type="domain" description="Calcineurin-like phosphoesterase" evidence="4">
    <location>
        <begin position="1"/>
        <end position="97"/>
    </location>
</feature>
<dbReference type="InterPro" id="IPR014577">
    <property type="entry name" value="UCP033093_metalloPase"/>
</dbReference>
<keyword evidence="1" id="KW-0540">Nuclease</keyword>